<evidence type="ECO:0000256" key="3">
    <source>
        <dbReference type="ARBA" id="ARBA00022827"/>
    </source>
</evidence>
<dbReference type="KEGG" id="minf:MESINF_1513"/>
<dbReference type="PANTHER" id="PTHR46091:SF3">
    <property type="entry name" value="AMINE OXIDASE DOMAIN-CONTAINING PROTEIN"/>
    <property type="match status" value="1"/>
</dbReference>
<keyword evidence="8" id="KW-1185">Reference proteome</keyword>
<feature type="domain" description="Amine oxidase" evidence="6">
    <location>
        <begin position="13"/>
        <end position="526"/>
    </location>
</feature>
<dbReference type="Gene3D" id="3.50.50.60">
    <property type="entry name" value="FAD/NAD(P)-binding domain"/>
    <property type="match status" value="2"/>
</dbReference>
<dbReference type="EMBL" id="LS974202">
    <property type="protein sequence ID" value="SSC12957.1"/>
    <property type="molecule type" value="Genomic_DNA"/>
</dbReference>
<dbReference type="AlphaFoldDB" id="A0A7Z7LGD3"/>
<evidence type="ECO:0000256" key="1">
    <source>
        <dbReference type="ARBA" id="ARBA00022630"/>
    </source>
</evidence>
<evidence type="ECO:0000313" key="7">
    <source>
        <dbReference type="EMBL" id="SSC12957.1"/>
    </source>
</evidence>
<organism evidence="7 8">
    <name type="scientific">Mesotoga infera</name>
    <dbReference type="NCBI Taxonomy" id="1236046"/>
    <lineage>
        <taxon>Bacteria</taxon>
        <taxon>Thermotogati</taxon>
        <taxon>Thermotogota</taxon>
        <taxon>Thermotogae</taxon>
        <taxon>Kosmotogales</taxon>
        <taxon>Kosmotogaceae</taxon>
        <taxon>Mesotoga</taxon>
    </lineage>
</organism>
<evidence type="ECO:0000259" key="6">
    <source>
        <dbReference type="Pfam" id="PF01593"/>
    </source>
</evidence>
<dbReference type="PANTHER" id="PTHR46091">
    <property type="entry name" value="BLR7054 PROTEIN"/>
    <property type="match status" value="1"/>
</dbReference>
<evidence type="ECO:0000313" key="8">
    <source>
        <dbReference type="Proteomes" id="UP000250796"/>
    </source>
</evidence>
<evidence type="ECO:0000256" key="2">
    <source>
        <dbReference type="ARBA" id="ARBA00022729"/>
    </source>
</evidence>
<proteinExistence type="predicted"/>
<dbReference type="Pfam" id="PF01593">
    <property type="entry name" value="Amino_oxidase"/>
    <property type="match status" value="1"/>
</dbReference>
<keyword evidence="1" id="KW-0285">Flavoprotein</keyword>
<dbReference type="InterPro" id="IPR002937">
    <property type="entry name" value="Amino_oxidase"/>
</dbReference>
<evidence type="ECO:0000256" key="5">
    <source>
        <dbReference type="ARBA" id="ARBA00023027"/>
    </source>
</evidence>
<accession>A0A7Z7LGD3</accession>
<name>A0A7Z7LGD3_9BACT</name>
<dbReference type="SUPFAM" id="SSF51905">
    <property type="entry name" value="FAD/NAD(P)-binding domain"/>
    <property type="match status" value="1"/>
</dbReference>
<reference evidence="7 8" key="1">
    <citation type="submission" date="2017-01" db="EMBL/GenBank/DDBJ databases">
        <authorList>
            <person name="Erauso G."/>
        </authorList>
    </citation>
    <scope>NUCLEOTIDE SEQUENCE [LARGE SCALE GENOMIC DNA]</scope>
    <source>
        <strain evidence="7">MESINF1</strain>
    </source>
</reference>
<dbReference type="InterPro" id="IPR036188">
    <property type="entry name" value="FAD/NAD-bd_sf"/>
</dbReference>
<sequence length="538" mass="60500">MEVYDAVVVGGGIAGLTGAAYLAKAGASVLLLEKNEKCGGLVNSFSRDGFLFDGGVKALESAGIILPMLKELGIDIEIVKNPVSVGIEDSVINVTSKESVKEYSDLLKKMYPNSEKDIERVISFVRRIMKDMEILYGVDNPLFMDFKNNKSHFVKVYLPWLFKFLLTLRRIGKLKMPVEEFLGKIIKNGSLRDIIDQHFFKNTPTFFAMSYFYLYQDYFYPKGGVGTIAERVKEKIIQFGGNIGTGREVTEIHAGKKLLVDNGGRSYKYNELVWTADLKRLYSILETEGLPEAVVEKVNTFRSEISKKHGTDSIFSVFVAVDEPPEVFEAISNGHFFYTPSRKGLGEIHRSQLRDLLKNWSGNSKEEALDWLDRFCELDTYEISIPVLKDRNSAPPGKTGLIISTLFEYDIVKKAHETGWYSEFKEEFQKKIIGVLSNSIYPKLKDKVIFAFSSSPLSVERAVGSFEGSIVGWSFEEPIPVVSSMMKVTDSVKTPIPCVLQAGKWTYSPSGVPMCILTGKLAAREAIRRKSRENRMTR</sequence>
<evidence type="ECO:0000256" key="4">
    <source>
        <dbReference type="ARBA" id="ARBA00022857"/>
    </source>
</evidence>
<dbReference type="GO" id="GO:0016491">
    <property type="term" value="F:oxidoreductase activity"/>
    <property type="evidence" value="ECO:0007669"/>
    <property type="project" value="InterPro"/>
</dbReference>
<dbReference type="Proteomes" id="UP000250796">
    <property type="component" value="Chromosome MESINF"/>
</dbReference>
<keyword evidence="2" id="KW-0732">Signal</keyword>
<protein>
    <submittedName>
        <fullName evidence="7">Phytoene dehydrogenase-like oxidoreductase</fullName>
    </submittedName>
</protein>
<gene>
    <name evidence="7" type="ORF">MESINF_1513</name>
</gene>
<keyword evidence="4" id="KW-0521">NADP</keyword>
<dbReference type="InterPro" id="IPR052206">
    <property type="entry name" value="Retinol_saturase"/>
</dbReference>
<keyword evidence="5" id="KW-0520">NAD</keyword>
<dbReference type="RefSeq" id="WP_169699170.1">
    <property type="nucleotide sequence ID" value="NZ_LS974202.1"/>
</dbReference>
<keyword evidence="3" id="KW-0274">FAD</keyword>